<dbReference type="AlphaFoldDB" id="A0AAW2YSY2"/>
<reference evidence="1 2" key="1">
    <citation type="submission" date="2024-03" db="EMBL/GenBank/DDBJ databases">
        <title>The Acrasis kona genome and developmental transcriptomes reveal deep origins of eukaryotic multicellular pathways.</title>
        <authorList>
            <person name="Sheikh S."/>
            <person name="Fu C.-J."/>
            <person name="Brown M.W."/>
            <person name="Baldauf S.L."/>
        </authorList>
    </citation>
    <scope>NUCLEOTIDE SEQUENCE [LARGE SCALE GENOMIC DNA]</scope>
    <source>
        <strain evidence="1 2">ATCC MYA-3509</strain>
    </source>
</reference>
<dbReference type="Proteomes" id="UP001431209">
    <property type="component" value="Unassembled WGS sequence"/>
</dbReference>
<organism evidence="1 2">
    <name type="scientific">Acrasis kona</name>
    <dbReference type="NCBI Taxonomy" id="1008807"/>
    <lineage>
        <taxon>Eukaryota</taxon>
        <taxon>Discoba</taxon>
        <taxon>Heterolobosea</taxon>
        <taxon>Tetramitia</taxon>
        <taxon>Eutetramitia</taxon>
        <taxon>Acrasidae</taxon>
        <taxon>Acrasis</taxon>
    </lineage>
</organism>
<protein>
    <submittedName>
        <fullName evidence="1">Uncharacterized protein</fullName>
    </submittedName>
</protein>
<dbReference type="EMBL" id="JAOPGA020000623">
    <property type="protein sequence ID" value="KAL0480073.1"/>
    <property type="molecule type" value="Genomic_DNA"/>
</dbReference>
<gene>
    <name evidence="1" type="ORF">AKO1_010948</name>
</gene>
<evidence type="ECO:0000313" key="1">
    <source>
        <dbReference type="EMBL" id="KAL0480073.1"/>
    </source>
</evidence>
<comment type="caution">
    <text evidence="1">The sequence shown here is derived from an EMBL/GenBank/DDBJ whole genome shotgun (WGS) entry which is preliminary data.</text>
</comment>
<name>A0AAW2YSY2_9EUKA</name>
<evidence type="ECO:0000313" key="2">
    <source>
        <dbReference type="Proteomes" id="UP001431209"/>
    </source>
</evidence>
<accession>A0AAW2YSY2</accession>
<keyword evidence="2" id="KW-1185">Reference proteome</keyword>
<sequence>MKRGEVTVSIANYLKRVYSVGTLHKPMMHVIYKGIGLRFIISIGGVMETSRGEKYDWLQTMQIDLKVQKIVYQPVTYTEISV</sequence>
<proteinExistence type="predicted"/>